<proteinExistence type="predicted"/>
<evidence type="ECO:0000256" key="2">
    <source>
        <dbReference type="SAM" id="Phobius"/>
    </source>
</evidence>
<dbReference type="AlphaFoldDB" id="A0A553RA30"/>
<keyword evidence="2" id="KW-0472">Membrane</keyword>
<organism evidence="3 4">
    <name type="scientific">Danionella cerebrum</name>
    <dbReference type="NCBI Taxonomy" id="2873325"/>
    <lineage>
        <taxon>Eukaryota</taxon>
        <taxon>Metazoa</taxon>
        <taxon>Chordata</taxon>
        <taxon>Craniata</taxon>
        <taxon>Vertebrata</taxon>
        <taxon>Euteleostomi</taxon>
        <taxon>Actinopterygii</taxon>
        <taxon>Neopterygii</taxon>
        <taxon>Teleostei</taxon>
        <taxon>Ostariophysi</taxon>
        <taxon>Cypriniformes</taxon>
        <taxon>Danionidae</taxon>
        <taxon>Danioninae</taxon>
        <taxon>Danionella</taxon>
    </lineage>
</organism>
<feature type="transmembrane region" description="Helical" evidence="2">
    <location>
        <begin position="172"/>
        <end position="200"/>
    </location>
</feature>
<evidence type="ECO:0000313" key="4">
    <source>
        <dbReference type="Proteomes" id="UP000316079"/>
    </source>
</evidence>
<keyword evidence="2" id="KW-1133">Transmembrane helix</keyword>
<dbReference type="SUPFAM" id="SSF81321">
    <property type="entry name" value="Family A G protein-coupled receptor-like"/>
    <property type="match status" value="1"/>
</dbReference>
<evidence type="ECO:0000256" key="1">
    <source>
        <dbReference type="SAM" id="MobiDB-lite"/>
    </source>
</evidence>
<reference evidence="3 4" key="1">
    <citation type="journal article" date="2019" name="Sci. Data">
        <title>Hybrid genome assembly and annotation of Danionella translucida.</title>
        <authorList>
            <person name="Kadobianskyi M."/>
            <person name="Schulze L."/>
            <person name="Schuelke M."/>
            <person name="Judkewitz B."/>
        </authorList>
    </citation>
    <scope>NUCLEOTIDE SEQUENCE [LARGE SCALE GENOMIC DNA]</scope>
    <source>
        <strain evidence="3 4">Bolton</strain>
    </source>
</reference>
<feature type="compositionally biased region" description="Low complexity" evidence="1">
    <location>
        <begin position="48"/>
        <end position="64"/>
    </location>
</feature>
<dbReference type="STRING" id="623744.A0A553RA30"/>
<dbReference type="Proteomes" id="UP000316079">
    <property type="component" value="Unassembled WGS sequence"/>
</dbReference>
<gene>
    <name evidence="3" type="ORF">DNTS_009754</name>
</gene>
<protein>
    <recommendedName>
        <fullName evidence="5">G-protein coupled receptors family 1 profile domain-containing protein</fullName>
    </recommendedName>
</protein>
<name>A0A553RA30_9TELE</name>
<evidence type="ECO:0008006" key="5">
    <source>
        <dbReference type="Google" id="ProtNLM"/>
    </source>
</evidence>
<evidence type="ECO:0000313" key="3">
    <source>
        <dbReference type="EMBL" id="TRY99054.1"/>
    </source>
</evidence>
<feature type="region of interest" description="Disordered" evidence="1">
    <location>
        <begin position="35"/>
        <end position="74"/>
    </location>
</feature>
<keyword evidence="2" id="KW-0812">Transmembrane</keyword>
<dbReference type="Gene3D" id="1.20.1070.10">
    <property type="entry name" value="Rhodopsin 7-helix transmembrane proteins"/>
    <property type="match status" value="1"/>
</dbReference>
<sequence>MRYTNGSSALLRISIELRVAVDSVLYERVPAWRHQVPSHDQHEHPHPQHQQQQHHQQASHQRQQQSEHTRMRTGRVSKVWISRCDSPCRLLRELLKFARHSSSLGALQKLCRSARLKSSARGCAVWMHPLRGGPEPSPLPYHEALRMVEGTDVPLRNISTGTRDIKYLSFPWVVTLLSSVLITTIVVDILGNLLVIVSVFRNRKLRKAGKYFSTYYLQALVEKYCLK</sequence>
<feature type="compositionally biased region" description="Basic and acidic residues" evidence="1">
    <location>
        <begin position="37"/>
        <end position="46"/>
    </location>
</feature>
<accession>A0A553RA30</accession>
<comment type="caution">
    <text evidence="3">The sequence shown here is derived from an EMBL/GenBank/DDBJ whole genome shotgun (WGS) entry which is preliminary data.</text>
</comment>
<dbReference type="EMBL" id="SRMA01025113">
    <property type="protein sequence ID" value="TRY99054.1"/>
    <property type="molecule type" value="Genomic_DNA"/>
</dbReference>
<keyword evidence="4" id="KW-1185">Reference proteome</keyword>